<dbReference type="InterPro" id="IPR025110">
    <property type="entry name" value="AMP-bd_C"/>
</dbReference>
<dbReference type="Gene3D" id="3.30.300.30">
    <property type="match status" value="1"/>
</dbReference>
<dbReference type="HOGENOM" id="CLU_000022_59_2_1"/>
<name>R8BCA9_PHAM7</name>
<dbReference type="EMBL" id="KB933309">
    <property type="protein sequence ID" value="EON96920.1"/>
    <property type="molecule type" value="Genomic_DNA"/>
</dbReference>
<dbReference type="PROSITE" id="PS00455">
    <property type="entry name" value="AMP_BINDING"/>
    <property type="match status" value="1"/>
</dbReference>
<evidence type="ECO:0000313" key="6">
    <source>
        <dbReference type="Proteomes" id="UP000014074"/>
    </source>
</evidence>
<dbReference type="InterPro" id="IPR045851">
    <property type="entry name" value="AMP-bd_C_sf"/>
</dbReference>
<evidence type="ECO:0000259" key="4">
    <source>
        <dbReference type="Pfam" id="PF13193"/>
    </source>
</evidence>
<evidence type="ECO:0000259" key="3">
    <source>
        <dbReference type="Pfam" id="PF00501"/>
    </source>
</evidence>
<dbReference type="CDD" id="cd05911">
    <property type="entry name" value="Firefly_Luc_like"/>
    <property type="match status" value="1"/>
</dbReference>
<dbReference type="eggNOG" id="KOG1176">
    <property type="taxonomic scope" value="Eukaryota"/>
</dbReference>
<keyword evidence="2 5" id="KW-0436">Ligase</keyword>
<dbReference type="AlphaFoldDB" id="R8BCA9"/>
<dbReference type="RefSeq" id="XP_007918261.1">
    <property type="nucleotide sequence ID" value="XM_007920070.1"/>
</dbReference>
<keyword evidence="6" id="KW-1185">Reference proteome</keyword>
<dbReference type="InterPro" id="IPR020845">
    <property type="entry name" value="AMP-binding_CS"/>
</dbReference>
<dbReference type="KEGG" id="tmn:UCRPA7_7541"/>
<evidence type="ECO:0000256" key="1">
    <source>
        <dbReference type="ARBA" id="ARBA00006432"/>
    </source>
</evidence>
<accession>R8BCA9</accession>
<dbReference type="OrthoDB" id="6509636at2759"/>
<dbReference type="GO" id="GO:0016405">
    <property type="term" value="F:CoA-ligase activity"/>
    <property type="evidence" value="ECO:0007669"/>
    <property type="project" value="TreeGrafter"/>
</dbReference>
<organism evidence="5 6">
    <name type="scientific">Phaeoacremonium minimum (strain UCR-PA7)</name>
    <name type="common">Esca disease fungus</name>
    <name type="synonym">Togninia minima</name>
    <dbReference type="NCBI Taxonomy" id="1286976"/>
    <lineage>
        <taxon>Eukaryota</taxon>
        <taxon>Fungi</taxon>
        <taxon>Dikarya</taxon>
        <taxon>Ascomycota</taxon>
        <taxon>Pezizomycotina</taxon>
        <taxon>Sordariomycetes</taxon>
        <taxon>Sordariomycetidae</taxon>
        <taxon>Togniniales</taxon>
        <taxon>Togniniaceae</taxon>
        <taxon>Phaeoacremonium</taxon>
    </lineage>
</organism>
<proteinExistence type="inferred from homology"/>
<dbReference type="SUPFAM" id="SSF56801">
    <property type="entry name" value="Acetyl-CoA synthetase-like"/>
    <property type="match status" value="1"/>
</dbReference>
<dbReference type="FunFam" id="3.30.300.30:FF:000007">
    <property type="entry name" value="4-coumarate--CoA ligase 2"/>
    <property type="match status" value="1"/>
</dbReference>
<feature type="domain" description="AMP-binding enzyme C-terminal" evidence="4">
    <location>
        <begin position="474"/>
        <end position="554"/>
    </location>
</feature>
<reference evidence="6" key="1">
    <citation type="journal article" date="2013" name="Genome Announc.">
        <title>Draft genome sequence of the ascomycete Phaeoacremonium aleophilum strain UCR-PA7, a causal agent of the esca disease complex in grapevines.</title>
        <authorList>
            <person name="Blanco-Ulate B."/>
            <person name="Rolshausen P."/>
            <person name="Cantu D."/>
        </authorList>
    </citation>
    <scope>NUCLEOTIDE SEQUENCE [LARGE SCALE GENOMIC DNA]</scope>
    <source>
        <strain evidence="6">UCR-PA7</strain>
    </source>
</reference>
<evidence type="ECO:0000313" key="5">
    <source>
        <dbReference type="EMBL" id="EON96920.1"/>
    </source>
</evidence>
<feature type="domain" description="AMP-dependent synthetase/ligase" evidence="3">
    <location>
        <begin position="22"/>
        <end position="423"/>
    </location>
</feature>
<dbReference type="Proteomes" id="UP000014074">
    <property type="component" value="Unassembled WGS sequence"/>
</dbReference>
<gene>
    <name evidence="5" type="ORF">UCRPA7_7541</name>
</gene>
<dbReference type="Gene3D" id="3.40.50.12780">
    <property type="entry name" value="N-terminal domain of ligase-like"/>
    <property type="match status" value="1"/>
</dbReference>
<comment type="similarity">
    <text evidence="1">Belongs to the ATP-dependent AMP-binding enzyme family.</text>
</comment>
<evidence type="ECO:0000256" key="2">
    <source>
        <dbReference type="ARBA" id="ARBA00022598"/>
    </source>
</evidence>
<dbReference type="InterPro" id="IPR000873">
    <property type="entry name" value="AMP-dep_synth/lig_dom"/>
</dbReference>
<dbReference type="GeneID" id="19328310"/>
<dbReference type="PANTHER" id="PTHR24096">
    <property type="entry name" value="LONG-CHAIN-FATTY-ACID--COA LIGASE"/>
    <property type="match status" value="1"/>
</dbReference>
<dbReference type="Pfam" id="PF13193">
    <property type="entry name" value="AMP-binding_C"/>
    <property type="match status" value="1"/>
</dbReference>
<dbReference type="PANTHER" id="PTHR24096:SF149">
    <property type="entry name" value="AMP-BINDING DOMAIN-CONTAINING PROTEIN-RELATED"/>
    <property type="match status" value="1"/>
</dbReference>
<dbReference type="InterPro" id="IPR042099">
    <property type="entry name" value="ANL_N_sf"/>
</dbReference>
<dbReference type="Pfam" id="PF00501">
    <property type="entry name" value="AMP-binding"/>
    <property type="match status" value="1"/>
</dbReference>
<protein>
    <submittedName>
        <fullName evidence="5">Putative 4-coumarate-ligase protein</fullName>
    </submittedName>
</protein>
<sequence>MPHLVSFPRIEIPEVDLFTFLFERKDRQFPDSKELFTDGNTGRTYTFAQAKASALEFGKGLKSEWNWQRGDVLAFYTPNNIDTTVATFGLLWAGGIASPVNPLYTVEELTFQLTNSKAKAIITQKPFLKVVREAAKKAGIPEKRIILLGDEHDESGKFKHFTSVKSTAYCGQYAPTKVNPRKDLAFLVYSSGTTGMPKGVCLSHYNVISNLKQLYEVEGRSFSSSGGWDGKGDKQLGFLPFFHIYGLTVCIFQCAFNGWQLIVMPRFDIDKACQLIQDYKITYAYVPPPVVLALGKHPAVSKYDLTSIKLLNSGAAPLTHELTEAVWNRLKIPVKQGYGLSETSPVTHTQLPDEWAKFAGSVGKLVSNMEAKIVDENGKEVREGEASILSSRKAIPIGFGFVTNLIQEGELWVKGPNVFLGYLDLPDKTKDTFSEDGYFKTGDIFKRDKYGNYYCVDRLKELIKYKGFQVAPAELEGILVSHEDIADACVIGVENHAEATEVPRAYIVLSPGQERTEAKAKEIAEWLAKQVAPYKKLRGGIKFIDEVPKSAAGKILRRVLRDQAKQEERKEGAKL</sequence>